<evidence type="ECO:0000313" key="1">
    <source>
        <dbReference type="EMBL" id="CAG03942.1"/>
    </source>
</evidence>
<dbReference type="AlphaFoldDB" id="Q4S5Z0"/>
<organism evidence="1">
    <name type="scientific">Tetraodon nigroviridis</name>
    <name type="common">Spotted green pufferfish</name>
    <name type="synonym">Chelonodon nigroviridis</name>
    <dbReference type="NCBI Taxonomy" id="99883"/>
    <lineage>
        <taxon>Eukaryota</taxon>
        <taxon>Metazoa</taxon>
        <taxon>Chordata</taxon>
        <taxon>Craniata</taxon>
        <taxon>Vertebrata</taxon>
        <taxon>Euteleostomi</taxon>
        <taxon>Actinopterygii</taxon>
        <taxon>Neopterygii</taxon>
        <taxon>Teleostei</taxon>
        <taxon>Neoteleostei</taxon>
        <taxon>Acanthomorphata</taxon>
        <taxon>Eupercaria</taxon>
        <taxon>Tetraodontiformes</taxon>
        <taxon>Tetradontoidea</taxon>
        <taxon>Tetraodontidae</taxon>
        <taxon>Tetraodon</taxon>
    </lineage>
</organism>
<comment type="caution">
    <text evidence="1">The sequence shown here is derived from an EMBL/GenBank/DDBJ whole genome shotgun (WGS) entry which is preliminary data.</text>
</comment>
<dbReference type="EMBL" id="CAAE01014729">
    <property type="protein sequence ID" value="CAG03942.1"/>
    <property type="molecule type" value="Genomic_DNA"/>
</dbReference>
<reference evidence="1" key="2">
    <citation type="submission" date="2004-02" db="EMBL/GenBank/DDBJ databases">
        <authorList>
            <consortium name="Genoscope"/>
            <consortium name="Whitehead Institute Centre for Genome Research"/>
        </authorList>
    </citation>
    <scope>NUCLEOTIDE SEQUENCE</scope>
</reference>
<proteinExistence type="predicted"/>
<gene>
    <name evidence="1" type="ORF">GSTENG00023527001</name>
</gene>
<name>Q4S5Z0_TETNG</name>
<dbReference type="KEGG" id="tng:GSTEN00023527G001"/>
<accession>Q4S5Z0</accession>
<sequence>MGCNMCVVQKPEDQYRVMFQVSRLRPPSHSSLRSGPRAKKSFWTCNSAEGGGSLPAPLSDGDGRLCPGVVSAPWWF</sequence>
<reference evidence="1" key="1">
    <citation type="journal article" date="2004" name="Nature">
        <title>Genome duplication in the teleost fish Tetraodon nigroviridis reveals the early vertebrate proto-karyotype.</title>
        <authorList>
            <person name="Jaillon O."/>
            <person name="Aury J.-M."/>
            <person name="Brunet F."/>
            <person name="Petit J.-L."/>
            <person name="Stange-Thomann N."/>
            <person name="Mauceli E."/>
            <person name="Bouneau L."/>
            <person name="Fischer C."/>
            <person name="Ozouf-Costaz C."/>
            <person name="Bernot A."/>
            <person name="Nicaud S."/>
            <person name="Jaffe D."/>
            <person name="Fisher S."/>
            <person name="Lutfalla G."/>
            <person name="Dossat C."/>
            <person name="Segurens B."/>
            <person name="Dasilva C."/>
            <person name="Salanoubat M."/>
            <person name="Levy M."/>
            <person name="Boudet N."/>
            <person name="Castellano S."/>
            <person name="Anthouard V."/>
            <person name="Jubin C."/>
            <person name="Castelli V."/>
            <person name="Katinka M."/>
            <person name="Vacherie B."/>
            <person name="Biemont C."/>
            <person name="Skalli Z."/>
            <person name="Cattolico L."/>
            <person name="Poulain J."/>
            <person name="De Berardinis V."/>
            <person name="Cruaud C."/>
            <person name="Duprat S."/>
            <person name="Brottier P."/>
            <person name="Coutanceau J.-P."/>
            <person name="Gouzy J."/>
            <person name="Parra G."/>
            <person name="Lardier G."/>
            <person name="Chapple C."/>
            <person name="McKernan K.J."/>
            <person name="McEwan P."/>
            <person name="Bosak S."/>
            <person name="Kellis M."/>
            <person name="Volff J.-N."/>
            <person name="Guigo R."/>
            <person name="Zody M.C."/>
            <person name="Mesirov J."/>
            <person name="Lindblad-Toh K."/>
            <person name="Birren B."/>
            <person name="Nusbaum C."/>
            <person name="Kahn D."/>
            <person name="Robinson-Rechavi M."/>
            <person name="Laudet V."/>
            <person name="Schachter V."/>
            <person name="Quetier F."/>
            <person name="Saurin W."/>
            <person name="Scarpelli C."/>
            <person name="Wincker P."/>
            <person name="Lander E.S."/>
            <person name="Weissenbach J."/>
            <person name="Roest Crollius H."/>
        </authorList>
    </citation>
    <scope>NUCLEOTIDE SEQUENCE [LARGE SCALE GENOMIC DNA]</scope>
</reference>
<protein>
    <submittedName>
        <fullName evidence="1">(spotted green pufferfish) hypothetical protein</fullName>
    </submittedName>
</protein>